<keyword evidence="1" id="KW-1133">Transmembrane helix</keyword>
<gene>
    <name evidence="2" type="ORF">CCAE0312_LOCUS3929</name>
</gene>
<evidence type="ECO:0000256" key="1">
    <source>
        <dbReference type="SAM" id="Phobius"/>
    </source>
</evidence>
<feature type="transmembrane region" description="Helical" evidence="1">
    <location>
        <begin position="90"/>
        <end position="112"/>
    </location>
</feature>
<sequence>MGSCWEGDSVVKNHVVVNLRLPEEFLGSNHVQEPPSQTVDLGKDGRIRITKPRGLGSPRNRHGIRQYLAFGSNARNKWLPSAHSTTWSDVMLYLLQLFCFQLAAFTTFKLFIQPMFL</sequence>
<organism evidence="2">
    <name type="scientific">Compsopogon caeruleus</name>
    <dbReference type="NCBI Taxonomy" id="31354"/>
    <lineage>
        <taxon>Eukaryota</taxon>
        <taxon>Rhodophyta</taxon>
        <taxon>Compsopogonophyceae</taxon>
        <taxon>Compsopogonales</taxon>
        <taxon>Compsopogonaceae</taxon>
        <taxon>Compsopogon</taxon>
    </lineage>
</organism>
<keyword evidence="1" id="KW-0812">Transmembrane</keyword>
<proteinExistence type="predicted"/>
<keyword evidence="1" id="KW-0472">Membrane</keyword>
<name>A0A7S1TBW1_9RHOD</name>
<evidence type="ECO:0000313" key="2">
    <source>
        <dbReference type="EMBL" id="CAD9231848.1"/>
    </source>
</evidence>
<dbReference type="EMBL" id="HBGH01007311">
    <property type="protein sequence ID" value="CAD9231848.1"/>
    <property type="molecule type" value="Transcribed_RNA"/>
</dbReference>
<accession>A0A7S1TBW1</accession>
<dbReference type="AlphaFoldDB" id="A0A7S1TBW1"/>
<reference evidence="2" key="1">
    <citation type="submission" date="2021-01" db="EMBL/GenBank/DDBJ databases">
        <authorList>
            <person name="Corre E."/>
            <person name="Pelletier E."/>
            <person name="Niang G."/>
            <person name="Scheremetjew M."/>
            <person name="Finn R."/>
            <person name="Kale V."/>
            <person name="Holt S."/>
            <person name="Cochrane G."/>
            <person name="Meng A."/>
            <person name="Brown T."/>
            <person name="Cohen L."/>
        </authorList>
    </citation>
    <scope>NUCLEOTIDE SEQUENCE</scope>
    <source>
        <strain evidence="2">SAG 36.94</strain>
    </source>
</reference>
<protein>
    <submittedName>
        <fullName evidence="2">Uncharacterized protein</fullName>
    </submittedName>
</protein>